<feature type="transmembrane region" description="Helical" evidence="1">
    <location>
        <begin position="50"/>
        <end position="71"/>
    </location>
</feature>
<dbReference type="PANTHER" id="PTHR36443">
    <property type="entry name" value="BSR5223 PROTEIN"/>
    <property type="match status" value="1"/>
</dbReference>
<keyword evidence="1" id="KW-0812">Transmembrane</keyword>
<dbReference type="Proteomes" id="UP000198131">
    <property type="component" value="Unassembled WGS sequence"/>
</dbReference>
<dbReference type="PANTHER" id="PTHR36443:SF1">
    <property type="entry name" value="BSR5223 PROTEIN"/>
    <property type="match status" value="1"/>
</dbReference>
<gene>
    <name evidence="2" type="ORF">SAMN06265337_1584</name>
</gene>
<protein>
    <recommendedName>
        <fullName evidence="4">DUF2905 domain-containing protein</fullName>
    </recommendedName>
</protein>
<proteinExistence type="predicted"/>
<evidence type="ECO:0008006" key="4">
    <source>
        <dbReference type="Google" id="ProtNLM"/>
    </source>
</evidence>
<accession>A0A212TJY7</accession>
<evidence type="ECO:0000256" key="1">
    <source>
        <dbReference type="SAM" id="Phobius"/>
    </source>
</evidence>
<feature type="transmembrane region" description="Helical" evidence="1">
    <location>
        <begin position="9"/>
        <end position="30"/>
    </location>
</feature>
<dbReference type="RefSeq" id="WP_088842816.1">
    <property type="nucleotide sequence ID" value="NZ_FYEW01000001.1"/>
</dbReference>
<reference evidence="3" key="1">
    <citation type="submission" date="2017-06" db="EMBL/GenBank/DDBJ databases">
        <authorList>
            <person name="Varghese N."/>
            <person name="Submissions S."/>
        </authorList>
    </citation>
    <scope>NUCLEOTIDE SEQUENCE [LARGE SCALE GENOMIC DNA]</scope>
    <source>
        <strain evidence="3">DSM 11116</strain>
    </source>
</reference>
<dbReference type="Pfam" id="PF11146">
    <property type="entry name" value="DUF2905"/>
    <property type="match status" value="1"/>
</dbReference>
<dbReference type="EMBL" id="FYEW01000001">
    <property type="protein sequence ID" value="SNC66358.1"/>
    <property type="molecule type" value="Genomic_DNA"/>
</dbReference>
<dbReference type="AlphaFoldDB" id="A0A212TJY7"/>
<keyword evidence="3" id="KW-1185">Reference proteome</keyword>
<keyword evidence="1" id="KW-0472">Membrane</keyword>
<organism evidence="2 3">
    <name type="scientific">Hymenobacter gelipurpurascens</name>
    <dbReference type="NCBI Taxonomy" id="89968"/>
    <lineage>
        <taxon>Bacteria</taxon>
        <taxon>Pseudomonadati</taxon>
        <taxon>Bacteroidota</taxon>
        <taxon>Cytophagia</taxon>
        <taxon>Cytophagales</taxon>
        <taxon>Hymenobacteraceae</taxon>
        <taxon>Hymenobacter</taxon>
    </lineage>
</organism>
<dbReference type="InterPro" id="IPR021320">
    <property type="entry name" value="DUF2905"/>
</dbReference>
<keyword evidence="1" id="KW-1133">Transmembrane helix</keyword>
<evidence type="ECO:0000313" key="3">
    <source>
        <dbReference type="Proteomes" id="UP000198131"/>
    </source>
</evidence>
<sequence>MAPQLGKIIVVLGLLLVALGAFLWLGGGNWLNWFGRLPGDIRVERPGFRFYAPIMSMLLVSLLLSLLLWLARRLG</sequence>
<evidence type="ECO:0000313" key="2">
    <source>
        <dbReference type="EMBL" id="SNC66358.1"/>
    </source>
</evidence>
<name>A0A212TJY7_9BACT</name>